<organism evidence="1 2">
    <name type="scientific">Protopolystoma xenopodis</name>
    <dbReference type="NCBI Taxonomy" id="117903"/>
    <lineage>
        <taxon>Eukaryota</taxon>
        <taxon>Metazoa</taxon>
        <taxon>Spiralia</taxon>
        <taxon>Lophotrochozoa</taxon>
        <taxon>Platyhelminthes</taxon>
        <taxon>Monogenea</taxon>
        <taxon>Polyopisthocotylea</taxon>
        <taxon>Polystomatidea</taxon>
        <taxon>Polystomatidae</taxon>
        <taxon>Protopolystoma</taxon>
    </lineage>
</organism>
<evidence type="ECO:0000313" key="2">
    <source>
        <dbReference type="Proteomes" id="UP000784294"/>
    </source>
</evidence>
<sequence>MPDPTRLGANPLSGAISKRATGHVGFVECLLPWYQETLIPPSYRPLDRFYVVLNVSKVMAVISCLLQCKVISKTTLVLLFFFVCPYCAQKWHGSFLLPSQGMVATRRSQQSHHVPTNRRMSEIEAVDHVLELR</sequence>
<dbReference type="Proteomes" id="UP000784294">
    <property type="component" value="Unassembled WGS sequence"/>
</dbReference>
<evidence type="ECO:0000313" key="1">
    <source>
        <dbReference type="EMBL" id="VEL37694.1"/>
    </source>
</evidence>
<protein>
    <submittedName>
        <fullName evidence="1">Uncharacterized protein</fullName>
    </submittedName>
</protein>
<comment type="caution">
    <text evidence="1">The sequence shown here is derived from an EMBL/GenBank/DDBJ whole genome shotgun (WGS) entry which is preliminary data.</text>
</comment>
<accession>A0A448XIV6</accession>
<dbReference type="EMBL" id="CAAALY010255722">
    <property type="protein sequence ID" value="VEL37694.1"/>
    <property type="molecule type" value="Genomic_DNA"/>
</dbReference>
<gene>
    <name evidence="1" type="ORF">PXEA_LOCUS31134</name>
</gene>
<name>A0A448XIV6_9PLAT</name>
<proteinExistence type="predicted"/>
<keyword evidence="2" id="KW-1185">Reference proteome</keyword>
<reference evidence="1" key="1">
    <citation type="submission" date="2018-11" db="EMBL/GenBank/DDBJ databases">
        <authorList>
            <consortium name="Pathogen Informatics"/>
        </authorList>
    </citation>
    <scope>NUCLEOTIDE SEQUENCE</scope>
</reference>
<dbReference type="AlphaFoldDB" id="A0A448XIV6"/>